<evidence type="ECO:0000313" key="5">
    <source>
        <dbReference type="Proteomes" id="UP000187209"/>
    </source>
</evidence>
<accession>A0A1R2B017</accession>
<organism evidence="4 5">
    <name type="scientific">Stentor coeruleus</name>
    <dbReference type="NCBI Taxonomy" id="5963"/>
    <lineage>
        <taxon>Eukaryota</taxon>
        <taxon>Sar</taxon>
        <taxon>Alveolata</taxon>
        <taxon>Ciliophora</taxon>
        <taxon>Postciliodesmatophora</taxon>
        <taxon>Heterotrichea</taxon>
        <taxon>Heterotrichida</taxon>
        <taxon>Stentoridae</taxon>
        <taxon>Stentor</taxon>
    </lineage>
</organism>
<dbReference type="AlphaFoldDB" id="A0A1R2B017"/>
<dbReference type="OrthoDB" id="326630at2759"/>
<dbReference type="Proteomes" id="UP000187209">
    <property type="component" value="Unassembled WGS sequence"/>
</dbReference>
<dbReference type="InterPro" id="IPR011992">
    <property type="entry name" value="EF-hand-dom_pair"/>
</dbReference>
<dbReference type="InterPro" id="IPR002048">
    <property type="entry name" value="EF_hand_dom"/>
</dbReference>
<dbReference type="SUPFAM" id="SSF47473">
    <property type="entry name" value="EF-hand"/>
    <property type="match status" value="1"/>
</dbReference>
<reference evidence="4 5" key="1">
    <citation type="submission" date="2016-11" db="EMBL/GenBank/DDBJ databases">
        <title>The macronuclear genome of Stentor coeruleus: a giant cell with tiny introns.</title>
        <authorList>
            <person name="Slabodnick M."/>
            <person name="Ruby J.G."/>
            <person name="Reiff S.B."/>
            <person name="Swart E.C."/>
            <person name="Gosai S."/>
            <person name="Prabakaran S."/>
            <person name="Witkowska E."/>
            <person name="Larue G.E."/>
            <person name="Fisher S."/>
            <person name="Freeman R.M."/>
            <person name="Gunawardena J."/>
            <person name="Chu W."/>
            <person name="Stover N.A."/>
            <person name="Gregory B.D."/>
            <person name="Nowacki M."/>
            <person name="Derisi J."/>
            <person name="Roy S.W."/>
            <person name="Marshall W.F."/>
            <person name="Sood P."/>
        </authorList>
    </citation>
    <scope>NUCLEOTIDE SEQUENCE [LARGE SCALE GENOMIC DNA]</scope>
    <source>
        <strain evidence="4">WM001</strain>
    </source>
</reference>
<keyword evidence="1" id="KW-0106">Calcium</keyword>
<feature type="domain" description="EF-hand" evidence="3">
    <location>
        <begin position="117"/>
        <end position="152"/>
    </location>
</feature>
<evidence type="ECO:0000256" key="2">
    <source>
        <dbReference type="SAM" id="MobiDB-lite"/>
    </source>
</evidence>
<evidence type="ECO:0000313" key="4">
    <source>
        <dbReference type="EMBL" id="OMJ70106.1"/>
    </source>
</evidence>
<evidence type="ECO:0000256" key="1">
    <source>
        <dbReference type="ARBA" id="ARBA00022837"/>
    </source>
</evidence>
<dbReference type="EMBL" id="MPUH01001124">
    <property type="protein sequence ID" value="OMJ70106.1"/>
    <property type="molecule type" value="Genomic_DNA"/>
</dbReference>
<evidence type="ECO:0000259" key="3">
    <source>
        <dbReference type="PROSITE" id="PS50222"/>
    </source>
</evidence>
<sequence length="292" mass="33973">MGCADSKTEGENPGLLRHESMHDSSLPASISFTQVEKDLGLNQHKSDDLDKYFHRYSYSEEISPDNLFKVGKIIGFDAQSKKEFYDQFAVTTLAIRKVQMLNSRRICTLSIILGNASESDKIKLLFQNYDLDSNKYLDKQEIVMLIEDILWIFLYAIPNYTLLINENNALISNEALKLNSAQSYAKNDIITHILDSESRITMESYAKKFTKKEVKMLFNPERLRHHALEIYEKNLQHEKELEMQKRLKEDEEIEMLSRVKITSDDEDNGYKSKKNRGPRKHARKSVNKTHNN</sequence>
<keyword evidence="5" id="KW-1185">Reference proteome</keyword>
<proteinExistence type="predicted"/>
<dbReference type="InterPro" id="IPR018247">
    <property type="entry name" value="EF_Hand_1_Ca_BS"/>
</dbReference>
<feature type="region of interest" description="Disordered" evidence="2">
    <location>
        <begin position="259"/>
        <end position="292"/>
    </location>
</feature>
<protein>
    <recommendedName>
        <fullName evidence="3">EF-hand domain-containing protein</fullName>
    </recommendedName>
</protein>
<feature type="region of interest" description="Disordered" evidence="2">
    <location>
        <begin position="1"/>
        <end position="20"/>
    </location>
</feature>
<dbReference type="PROSITE" id="PS50222">
    <property type="entry name" value="EF_HAND_2"/>
    <property type="match status" value="1"/>
</dbReference>
<dbReference type="PROSITE" id="PS00018">
    <property type="entry name" value="EF_HAND_1"/>
    <property type="match status" value="1"/>
</dbReference>
<dbReference type="Gene3D" id="1.10.238.10">
    <property type="entry name" value="EF-hand"/>
    <property type="match status" value="1"/>
</dbReference>
<gene>
    <name evidence="4" type="ORF">SteCoe_32001</name>
</gene>
<feature type="compositionally biased region" description="Basic residues" evidence="2">
    <location>
        <begin position="271"/>
        <end position="292"/>
    </location>
</feature>
<name>A0A1R2B017_9CILI</name>
<comment type="caution">
    <text evidence="4">The sequence shown here is derived from an EMBL/GenBank/DDBJ whole genome shotgun (WGS) entry which is preliminary data.</text>
</comment>
<dbReference type="GO" id="GO:0005509">
    <property type="term" value="F:calcium ion binding"/>
    <property type="evidence" value="ECO:0007669"/>
    <property type="project" value="InterPro"/>
</dbReference>